<keyword evidence="3" id="KW-0963">Cytoplasm</keyword>
<dbReference type="Gene3D" id="3.30.230.30">
    <property type="entry name" value="Impact, N-terminal domain"/>
    <property type="match status" value="1"/>
</dbReference>
<dbReference type="InterPro" id="IPR016135">
    <property type="entry name" value="UBQ-conjugating_enzyme/RWD"/>
</dbReference>
<dbReference type="Pfam" id="PF01205">
    <property type="entry name" value="Impact_N"/>
    <property type="match status" value="1"/>
</dbReference>
<evidence type="ECO:0000256" key="7">
    <source>
        <dbReference type="SAM" id="MobiDB-lite"/>
    </source>
</evidence>
<dbReference type="CDD" id="cd23822">
    <property type="entry name" value="RWD_ScYIH1-like"/>
    <property type="match status" value="1"/>
</dbReference>
<keyword evidence="10" id="KW-1185">Reference proteome</keyword>
<keyword evidence="4" id="KW-0678">Repressor</keyword>
<evidence type="ECO:0000259" key="8">
    <source>
        <dbReference type="PROSITE" id="PS50908"/>
    </source>
</evidence>
<organism evidence="9 10">
    <name type="scientific">Coniosporium apollinis</name>
    <dbReference type="NCBI Taxonomy" id="61459"/>
    <lineage>
        <taxon>Eukaryota</taxon>
        <taxon>Fungi</taxon>
        <taxon>Dikarya</taxon>
        <taxon>Ascomycota</taxon>
        <taxon>Pezizomycotina</taxon>
        <taxon>Dothideomycetes</taxon>
        <taxon>Dothideomycetes incertae sedis</taxon>
        <taxon>Coniosporium</taxon>
    </lineage>
</organism>
<evidence type="ECO:0000256" key="5">
    <source>
        <dbReference type="ARBA" id="ARBA00022845"/>
    </source>
</evidence>
<comment type="subcellular location">
    <subcellularLocation>
        <location evidence="1">Cytoplasm</location>
    </subcellularLocation>
</comment>
<dbReference type="Pfam" id="PF05773">
    <property type="entry name" value="RWD"/>
    <property type="match status" value="1"/>
</dbReference>
<evidence type="ECO:0000256" key="1">
    <source>
        <dbReference type="ARBA" id="ARBA00004496"/>
    </source>
</evidence>
<accession>A0ABQ9NJQ1</accession>
<dbReference type="PANTHER" id="PTHR16301">
    <property type="entry name" value="IMPACT-RELATED"/>
    <property type="match status" value="1"/>
</dbReference>
<feature type="domain" description="RWD" evidence="8">
    <location>
        <begin position="7"/>
        <end position="117"/>
    </location>
</feature>
<dbReference type="Gene3D" id="3.10.110.10">
    <property type="entry name" value="Ubiquitin Conjugating Enzyme"/>
    <property type="match status" value="1"/>
</dbReference>
<comment type="caution">
    <text evidence="9">The sequence shown here is derived from an EMBL/GenBank/DDBJ whole genome shotgun (WGS) entry which is preliminary data.</text>
</comment>
<dbReference type="InterPro" id="IPR023582">
    <property type="entry name" value="Impact"/>
</dbReference>
<protein>
    <recommendedName>
        <fullName evidence="8">RWD domain-containing protein</fullName>
    </recommendedName>
</protein>
<dbReference type="InterPro" id="IPR020569">
    <property type="entry name" value="UPF0029_Impact_CS"/>
</dbReference>
<dbReference type="PROSITE" id="PS00910">
    <property type="entry name" value="UPF0029"/>
    <property type="match status" value="1"/>
</dbReference>
<dbReference type="InterPro" id="IPR036956">
    <property type="entry name" value="Impact_N_sf"/>
</dbReference>
<sequence length="307" mass="32435">MNPTLADEITSINSIYGDKTLTPLSQPADISSEPTTLCTLRLPASHHSVSLRLKFPYSYPDAPPAILGTQSVGDDIAKGEGAKVVEVVREILARIFEPGLPCIYDLLEEVAQALGGDDGEETGEEERAHGDETATTAATPMSASASASAPAAAAHTETSPADPAPPWTLSPVLTEKKSIFLARAAPATTPAQARTYLTHLLSTDKKAAKATHNISAWRIRDPSNEGIVYQDCDDDGETAAGGRLLKLLQVMDVWGVVVVVSRWYGGVKLGPDRFRLINEVAREALVLGGWGREGGGEGGGGKRTGKR</sequence>
<reference evidence="9" key="1">
    <citation type="submission" date="2022-10" db="EMBL/GenBank/DDBJ databases">
        <title>Culturing micro-colonial fungi from biological soil crusts in the Mojave desert and describing Neophaeococcomyces mojavensis, and introducing the new genera and species Taxawa tesnikishii.</title>
        <authorList>
            <person name="Kurbessoian T."/>
            <person name="Stajich J.E."/>
        </authorList>
    </citation>
    <scope>NUCLEOTIDE SEQUENCE</scope>
    <source>
        <strain evidence="9">TK_1</strain>
    </source>
</reference>
<dbReference type="InterPro" id="IPR001498">
    <property type="entry name" value="Impact_N"/>
</dbReference>
<feature type="compositionally biased region" description="Low complexity" evidence="7">
    <location>
        <begin position="133"/>
        <end position="161"/>
    </location>
</feature>
<evidence type="ECO:0000256" key="6">
    <source>
        <dbReference type="ARBA" id="ARBA00023016"/>
    </source>
</evidence>
<dbReference type="PANTHER" id="PTHR16301:SF25">
    <property type="entry name" value="PROTEIN IMPACT"/>
    <property type="match status" value="1"/>
</dbReference>
<proteinExistence type="inferred from homology"/>
<comment type="similarity">
    <text evidence="2">Belongs to the IMPACT family.</text>
</comment>
<keyword evidence="6" id="KW-0346">Stress response</keyword>
<dbReference type="SUPFAM" id="SSF54211">
    <property type="entry name" value="Ribosomal protein S5 domain 2-like"/>
    <property type="match status" value="1"/>
</dbReference>
<dbReference type="InterPro" id="IPR006575">
    <property type="entry name" value="RWD_dom"/>
</dbReference>
<gene>
    <name evidence="9" type="ORF">H2201_007299</name>
</gene>
<dbReference type="PROSITE" id="PS50908">
    <property type="entry name" value="RWD"/>
    <property type="match status" value="1"/>
</dbReference>
<dbReference type="SUPFAM" id="SSF54495">
    <property type="entry name" value="UBC-like"/>
    <property type="match status" value="1"/>
</dbReference>
<dbReference type="Proteomes" id="UP001172684">
    <property type="component" value="Unassembled WGS sequence"/>
</dbReference>
<keyword evidence="5" id="KW-0810">Translation regulation</keyword>
<dbReference type="InterPro" id="IPR020568">
    <property type="entry name" value="Ribosomal_Su5_D2-typ_SF"/>
</dbReference>
<evidence type="ECO:0000256" key="2">
    <source>
        <dbReference type="ARBA" id="ARBA00007665"/>
    </source>
</evidence>
<evidence type="ECO:0000256" key="4">
    <source>
        <dbReference type="ARBA" id="ARBA00022491"/>
    </source>
</evidence>
<evidence type="ECO:0000313" key="10">
    <source>
        <dbReference type="Proteomes" id="UP001172684"/>
    </source>
</evidence>
<dbReference type="EMBL" id="JAPDRL010000074">
    <property type="protein sequence ID" value="KAJ9659550.1"/>
    <property type="molecule type" value="Genomic_DNA"/>
</dbReference>
<evidence type="ECO:0000256" key="3">
    <source>
        <dbReference type="ARBA" id="ARBA00022490"/>
    </source>
</evidence>
<feature type="region of interest" description="Disordered" evidence="7">
    <location>
        <begin position="116"/>
        <end position="168"/>
    </location>
</feature>
<name>A0ABQ9NJQ1_9PEZI</name>
<evidence type="ECO:0000313" key="9">
    <source>
        <dbReference type="EMBL" id="KAJ9659550.1"/>
    </source>
</evidence>